<feature type="compositionally biased region" description="Basic and acidic residues" evidence="1">
    <location>
        <begin position="324"/>
        <end position="337"/>
    </location>
</feature>
<name>A0A8H4LYZ2_9HYPO</name>
<evidence type="ECO:0000256" key="2">
    <source>
        <dbReference type="SAM" id="Phobius"/>
    </source>
</evidence>
<feature type="compositionally biased region" description="Pro residues" evidence="1">
    <location>
        <begin position="1"/>
        <end position="14"/>
    </location>
</feature>
<sequence>MPTPAAPMPTPAPAGPAAHRRRDLTIRPSGSFTTVDATAPWVSVDDEGQPARTVTPSVATAGGTPSVVDGAPHDLTASVYTWTNYGLVTTSTGAPPNPTATKPPSPEGAFSRCVNLDRHLAPFCRPLHNSTLLIGNTFYVTWDPDFYNHTGGANITYDVAVRLDYLNETSNLMVKLDTYDRVPARWGYWPFKLTAEHLMGRSSNNVTITLLASPKGSDEKKPSVALPVVVARPALHAPAPLPPPSRSAILIALPVSLAAFTLILLGLCLWHRQTRRISLGNVMGRARHGYSGRRHRRLFRSARAADKDAGIQLDTAPLSPPPADYRDDMARPRRDSEALGSLAGSPVEDTFDAQRGAGGRGNAFRGEMKRQARERRGEH</sequence>
<keyword evidence="4" id="KW-1185">Reference proteome</keyword>
<dbReference type="Pfam" id="PF14610">
    <property type="entry name" value="Psg1"/>
    <property type="match status" value="1"/>
</dbReference>
<accession>A0A8H4LYZ2</accession>
<feature type="region of interest" description="Disordered" evidence="1">
    <location>
        <begin position="304"/>
        <end position="379"/>
    </location>
</feature>
<dbReference type="Proteomes" id="UP000557566">
    <property type="component" value="Unassembled WGS sequence"/>
</dbReference>
<dbReference type="AlphaFoldDB" id="A0A8H4LYZ2"/>
<feature type="region of interest" description="Disordered" evidence="1">
    <location>
        <begin position="1"/>
        <end position="21"/>
    </location>
</feature>
<keyword evidence="2" id="KW-0472">Membrane</keyword>
<dbReference type="EMBL" id="JAAVMX010000005">
    <property type="protein sequence ID" value="KAF4507486.1"/>
    <property type="molecule type" value="Genomic_DNA"/>
</dbReference>
<keyword evidence="2" id="KW-0812">Transmembrane</keyword>
<evidence type="ECO:0000313" key="3">
    <source>
        <dbReference type="EMBL" id="KAF4507486.1"/>
    </source>
</evidence>
<evidence type="ECO:0000313" key="4">
    <source>
        <dbReference type="Proteomes" id="UP000557566"/>
    </source>
</evidence>
<reference evidence="3 4" key="1">
    <citation type="journal article" date="2020" name="Genome Biol. Evol.">
        <title>A new high-quality draft genome assembly of the Chinese cordyceps Ophiocordyceps sinensis.</title>
        <authorList>
            <person name="Shu R."/>
            <person name="Zhang J."/>
            <person name="Meng Q."/>
            <person name="Zhang H."/>
            <person name="Zhou G."/>
            <person name="Li M."/>
            <person name="Wu P."/>
            <person name="Zhao Y."/>
            <person name="Chen C."/>
            <person name="Qin Q."/>
        </authorList>
    </citation>
    <scope>NUCLEOTIDE SEQUENCE [LARGE SCALE GENOMIC DNA]</scope>
    <source>
        <strain evidence="3 4">IOZ07</strain>
    </source>
</reference>
<organism evidence="3 4">
    <name type="scientific">Ophiocordyceps sinensis</name>
    <dbReference type="NCBI Taxonomy" id="72228"/>
    <lineage>
        <taxon>Eukaryota</taxon>
        <taxon>Fungi</taxon>
        <taxon>Dikarya</taxon>
        <taxon>Ascomycota</taxon>
        <taxon>Pezizomycotina</taxon>
        <taxon>Sordariomycetes</taxon>
        <taxon>Hypocreomycetidae</taxon>
        <taxon>Hypocreales</taxon>
        <taxon>Ophiocordycipitaceae</taxon>
        <taxon>Ophiocordyceps</taxon>
    </lineage>
</organism>
<gene>
    <name evidence="3" type="ORF">G6O67_003978</name>
</gene>
<feature type="region of interest" description="Disordered" evidence="1">
    <location>
        <begin position="46"/>
        <end position="70"/>
    </location>
</feature>
<dbReference type="InterPro" id="IPR028000">
    <property type="entry name" value="Pma1"/>
</dbReference>
<feature type="transmembrane region" description="Helical" evidence="2">
    <location>
        <begin position="248"/>
        <end position="270"/>
    </location>
</feature>
<evidence type="ECO:0000256" key="1">
    <source>
        <dbReference type="SAM" id="MobiDB-lite"/>
    </source>
</evidence>
<dbReference type="OrthoDB" id="4084551at2759"/>
<feature type="compositionally biased region" description="Basic and acidic residues" evidence="1">
    <location>
        <begin position="366"/>
        <end position="379"/>
    </location>
</feature>
<protein>
    <submittedName>
        <fullName evidence="3">Uncharacterized protein</fullName>
    </submittedName>
</protein>
<proteinExistence type="predicted"/>
<comment type="caution">
    <text evidence="3">The sequence shown here is derived from an EMBL/GenBank/DDBJ whole genome shotgun (WGS) entry which is preliminary data.</text>
</comment>
<keyword evidence="2" id="KW-1133">Transmembrane helix</keyword>